<reference evidence="1 2" key="1">
    <citation type="submission" date="2005-07" db="EMBL/GenBank/DDBJ databases">
        <authorList>
            <person name="Mural R.J."/>
            <person name="Li P.W."/>
            <person name="Adams M.D."/>
            <person name="Amanatides P.G."/>
            <person name="Baden-Tillson H."/>
            <person name="Barnstead M."/>
            <person name="Chin S.H."/>
            <person name="Dew I."/>
            <person name="Evans C.A."/>
            <person name="Ferriera S."/>
            <person name="Flanigan M."/>
            <person name="Fosler C."/>
            <person name="Glodek A."/>
            <person name="Gu Z."/>
            <person name="Holt R.A."/>
            <person name="Jennings D."/>
            <person name="Kraft C.L."/>
            <person name="Lu F."/>
            <person name="Nguyen T."/>
            <person name="Nusskern D.R."/>
            <person name="Pfannkoch C.M."/>
            <person name="Sitter C."/>
            <person name="Sutton G.G."/>
            <person name="Venter J.C."/>
            <person name="Wang Z."/>
            <person name="Woodage T."/>
            <person name="Zheng X.H."/>
            <person name="Zhong F."/>
        </authorList>
    </citation>
    <scope>NUCLEOTIDE SEQUENCE [LARGE SCALE GENOMIC DNA]</scope>
    <source>
        <strain>BN</strain>
        <strain evidence="2">Sprague-Dawley</strain>
    </source>
</reference>
<dbReference type="AlphaFoldDB" id="A6HUC3"/>
<proteinExistence type="predicted"/>
<evidence type="ECO:0000313" key="1">
    <source>
        <dbReference type="EMBL" id="EDM02486.1"/>
    </source>
</evidence>
<gene>
    <name evidence="1" type="ORF">rCG_37088</name>
</gene>
<dbReference type="EMBL" id="CH473951">
    <property type="protein sequence ID" value="EDM02486.1"/>
    <property type="molecule type" value="Genomic_DNA"/>
</dbReference>
<evidence type="ECO:0000313" key="2">
    <source>
        <dbReference type="Proteomes" id="UP000234681"/>
    </source>
</evidence>
<sequence length="111" mass="12603">MLSSERRTMKCKHIGRIMASPAIEPSFNTIHLHHLCTALNQGHQSGDQLSWEQELKGFELSQDDNVICIDLLPRLILKCYNFLNIIHLGGNDTLPIRSSQDVFNIKKMCAV</sequence>
<dbReference type="Proteomes" id="UP000234681">
    <property type="component" value="Chromosome 15"/>
</dbReference>
<name>A6HUC3_RAT</name>
<accession>A6HUC3</accession>
<organism evidence="1 2">
    <name type="scientific">Rattus norvegicus</name>
    <name type="common">Rat</name>
    <dbReference type="NCBI Taxonomy" id="10116"/>
    <lineage>
        <taxon>Eukaryota</taxon>
        <taxon>Metazoa</taxon>
        <taxon>Chordata</taxon>
        <taxon>Craniata</taxon>
        <taxon>Vertebrata</taxon>
        <taxon>Euteleostomi</taxon>
        <taxon>Mammalia</taxon>
        <taxon>Eutheria</taxon>
        <taxon>Euarchontoglires</taxon>
        <taxon>Glires</taxon>
        <taxon>Rodentia</taxon>
        <taxon>Myomorpha</taxon>
        <taxon>Muroidea</taxon>
        <taxon>Muridae</taxon>
        <taxon>Murinae</taxon>
        <taxon>Rattus</taxon>
    </lineage>
</organism>
<protein>
    <submittedName>
        <fullName evidence="1">RCG37088</fullName>
    </submittedName>
</protein>